<dbReference type="EMBL" id="SRLO01000423">
    <property type="protein sequence ID" value="TNN56684.1"/>
    <property type="molecule type" value="Genomic_DNA"/>
</dbReference>
<keyword evidence="3" id="KW-1185">Reference proteome</keyword>
<evidence type="ECO:0000313" key="3">
    <source>
        <dbReference type="Proteomes" id="UP000314294"/>
    </source>
</evidence>
<dbReference type="Proteomes" id="UP000314294">
    <property type="component" value="Unassembled WGS sequence"/>
</dbReference>
<sequence>MDHAGPSEEPEVAAEFRAPRLRRSSHRQLEHRHPDLHLSRSTEEEQLVTVTRYTRSRLTERFRGSWPRPAGSGVFRVRCHQEAPFSGFSSGARTRGKNPKHGYAGFIHTTNEQVHPHDQ</sequence>
<protein>
    <submittedName>
        <fullName evidence="2">Uncharacterized protein</fullName>
    </submittedName>
</protein>
<accession>A0A4Z2GVU3</accession>
<evidence type="ECO:0000256" key="1">
    <source>
        <dbReference type="SAM" id="MobiDB-lite"/>
    </source>
</evidence>
<reference evidence="2 3" key="1">
    <citation type="submission" date="2019-03" db="EMBL/GenBank/DDBJ databases">
        <title>First draft genome of Liparis tanakae, snailfish: a comprehensive survey of snailfish specific genes.</title>
        <authorList>
            <person name="Kim W."/>
            <person name="Song I."/>
            <person name="Jeong J.-H."/>
            <person name="Kim D."/>
            <person name="Kim S."/>
            <person name="Ryu S."/>
            <person name="Song J.Y."/>
            <person name="Lee S.K."/>
        </authorList>
    </citation>
    <scope>NUCLEOTIDE SEQUENCE [LARGE SCALE GENOMIC DNA]</scope>
    <source>
        <tissue evidence="2">Muscle</tissue>
    </source>
</reference>
<proteinExistence type="predicted"/>
<dbReference type="AlphaFoldDB" id="A0A4Z2GVU3"/>
<evidence type="ECO:0000313" key="2">
    <source>
        <dbReference type="EMBL" id="TNN56684.1"/>
    </source>
</evidence>
<name>A0A4Z2GVU3_9TELE</name>
<feature type="region of interest" description="Disordered" evidence="1">
    <location>
        <begin position="85"/>
        <end position="119"/>
    </location>
</feature>
<organism evidence="2 3">
    <name type="scientific">Liparis tanakae</name>
    <name type="common">Tanaka's snailfish</name>
    <dbReference type="NCBI Taxonomy" id="230148"/>
    <lineage>
        <taxon>Eukaryota</taxon>
        <taxon>Metazoa</taxon>
        <taxon>Chordata</taxon>
        <taxon>Craniata</taxon>
        <taxon>Vertebrata</taxon>
        <taxon>Euteleostomi</taxon>
        <taxon>Actinopterygii</taxon>
        <taxon>Neopterygii</taxon>
        <taxon>Teleostei</taxon>
        <taxon>Neoteleostei</taxon>
        <taxon>Acanthomorphata</taxon>
        <taxon>Eupercaria</taxon>
        <taxon>Perciformes</taxon>
        <taxon>Cottioidei</taxon>
        <taxon>Cottales</taxon>
        <taxon>Liparidae</taxon>
        <taxon>Liparis</taxon>
    </lineage>
</organism>
<comment type="caution">
    <text evidence="2">The sequence shown here is derived from an EMBL/GenBank/DDBJ whole genome shotgun (WGS) entry which is preliminary data.</text>
</comment>
<gene>
    <name evidence="2" type="ORF">EYF80_033111</name>
</gene>
<feature type="compositionally biased region" description="Basic and acidic residues" evidence="1">
    <location>
        <begin position="27"/>
        <end position="43"/>
    </location>
</feature>
<feature type="region of interest" description="Disordered" evidence="1">
    <location>
        <begin position="1"/>
        <end position="44"/>
    </location>
</feature>